<dbReference type="AlphaFoldDB" id="A0A517KWF2"/>
<evidence type="ECO:0000256" key="2">
    <source>
        <dbReference type="ARBA" id="ARBA00022692"/>
    </source>
</evidence>
<accession>A0A517KWF2</accession>
<dbReference type="Proteomes" id="UP000316270">
    <property type="component" value="Chromosome 1"/>
</dbReference>
<dbReference type="PANTHER" id="PTHR15549">
    <property type="entry name" value="PAIRED IMMUNOGLOBULIN-LIKE TYPE 2 RECEPTOR"/>
    <property type="match status" value="1"/>
</dbReference>
<dbReference type="GO" id="GO:0071944">
    <property type="term" value="C:cell periphery"/>
    <property type="evidence" value="ECO:0007669"/>
    <property type="project" value="UniProtKB-ARBA"/>
</dbReference>
<dbReference type="Gene3D" id="1.20.5.510">
    <property type="entry name" value="Single helix bin"/>
    <property type="match status" value="1"/>
</dbReference>
<evidence type="ECO:0000256" key="3">
    <source>
        <dbReference type="ARBA" id="ARBA00022989"/>
    </source>
</evidence>
<gene>
    <name evidence="8" type="ORF">FKW77_005564</name>
</gene>
<comment type="subcellular location">
    <subcellularLocation>
        <location evidence="1">Membrane</location>
        <topology evidence="1">Single-pass membrane protein</topology>
    </subcellularLocation>
</comment>
<evidence type="ECO:0000256" key="7">
    <source>
        <dbReference type="SAM" id="SignalP"/>
    </source>
</evidence>
<keyword evidence="7" id="KW-0732">Signal</keyword>
<dbReference type="GO" id="GO:0016020">
    <property type="term" value="C:membrane"/>
    <property type="evidence" value="ECO:0007669"/>
    <property type="project" value="UniProtKB-SubCell"/>
</dbReference>
<dbReference type="STRING" id="50376.A0A517KWF2"/>
<keyword evidence="3 6" id="KW-1133">Transmembrane helix</keyword>
<dbReference type="EMBL" id="CP042185">
    <property type="protein sequence ID" value="QDS67703.1"/>
    <property type="molecule type" value="Genomic_DNA"/>
</dbReference>
<feature type="transmembrane region" description="Helical" evidence="6">
    <location>
        <begin position="187"/>
        <end position="210"/>
    </location>
</feature>
<evidence type="ECO:0000256" key="6">
    <source>
        <dbReference type="SAM" id="Phobius"/>
    </source>
</evidence>
<evidence type="ECO:0008006" key="10">
    <source>
        <dbReference type="Google" id="ProtNLM"/>
    </source>
</evidence>
<evidence type="ECO:0000256" key="1">
    <source>
        <dbReference type="ARBA" id="ARBA00004167"/>
    </source>
</evidence>
<keyword evidence="2 6" id="KW-0812">Transmembrane</keyword>
<feature type="signal peptide" evidence="7">
    <location>
        <begin position="1"/>
        <end position="17"/>
    </location>
</feature>
<feature type="region of interest" description="Disordered" evidence="5">
    <location>
        <begin position="148"/>
        <end position="184"/>
    </location>
</feature>
<reference evidence="8 9" key="1">
    <citation type="submission" date="2019-07" db="EMBL/GenBank/DDBJ databases">
        <title>Finished genome of Venturia effusa.</title>
        <authorList>
            <person name="Young C.A."/>
            <person name="Cox M.P."/>
            <person name="Ganley A.R.D."/>
            <person name="David W.J."/>
        </authorList>
    </citation>
    <scope>NUCLEOTIDE SEQUENCE [LARGE SCALE GENOMIC DNA]</scope>
    <source>
        <strain evidence="9">albino</strain>
    </source>
</reference>
<dbReference type="OrthoDB" id="5215637at2759"/>
<proteinExistence type="predicted"/>
<sequence>MSRTHLVLATLLTSTYAACFLPNGTDINRLRLGNVGYDRWLPCATTGGMCCRLNDSSPDTCTSQGLCHNDVAPNLWRESCTDSSWGSTCLQLCVGANAINTGNPNWPNGTPVRDSHTPLTECQDNSLCCGRNNTVCCSQGQGKFIVNGQVTNSKPSSTSSSSSSPTASATSSTAPASSSNSSSNTGAIAGGVVGGVAGLLLILGALWGFLRRRKRAPADTGAIQQSSSQRPPLSEMDSSEPQKHEMASEGLGYRNVGQNVLGGGVSEVHELDGGPSSRYLK</sequence>
<organism evidence="8 9">
    <name type="scientific">Venturia effusa</name>
    <dbReference type="NCBI Taxonomy" id="50376"/>
    <lineage>
        <taxon>Eukaryota</taxon>
        <taxon>Fungi</taxon>
        <taxon>Dikarya</taxon>
        <taxon>Ascomycota</taxon>
        <taxon>Pezizomycotina</taxon>
        <taxon>Dothideomycetes</taxon>
        <taxon>Pleosporomycetidae</taxon>
        <taxon>Venturiales</taxon>
        <taxon>Venturiaceae</taxon>
        <taxon>Venturia</taxon>
    </lineage>
</organism>
<feature type="compositionally biased region" description="Polar residues" evidence="5">
    <location>
        <begin position="222"/>
        <end position="231"/>
    </location>
</feature>
<dbReference type="PANTHER" id="PTHR15549:SF27">
    <property type="entry name" value="CHITIN-BINDING TYPE-1 DOMAIN-CONTAINING PROTEIN"/>
    <property type="match status" value="1"/>
</dbReference>
<evidence type="ECO:0000256" key="5">
    <source>
        <dbReference type="SAM" id="MobiDB-lite"/>
    </source>
</evidence>
<feature type="chain" id="PRO_5021946391" description="Mid2 domain-containing protein" evidence="7">
    <location>
        <begin position="18"/>
        <end position="281"/>
    </location>
</feature>
<protein>
    <recommendedName>
        <fullName evidence="10">Mid2 domain-containing protein</fullName>
    </recommendedName>
</protein>
<dbReference type="InterPro" id="IPR051694">
    <property type="entry name" value="Immunoregulatory_rcpt-like"/>
</dbReference>
<evidence type="ECO:0000313" key="9">
    <source>
        <dbReference type="Proteomes" id="UP000316270"/>
    </source>
</evidence>
<evidence type="ECO:0000313" key="8">
    <source>
        <dbReference type="EMBL" id="QDS67703.1"/>
    </source>
</evidence>
<feature type="compositionally biased region" description="Low complexity" evidence="5">
    <location>
        <begin position="151"/>
        <end position="184"/>
    </location>
</feature>
<feature type="region of interest" description="Disordered" evidence="5">
    <location>
        <begin position="217"/>
        <end position="259"/>
    </location>
</feature>
<evidence type="ECO:0000256" key="4">
    <source>
        <dbReference type="ARBA" id="ARBA00023136"/>
    </source>
</evidence>
<keyword evidence="9" id="KW-1185">Reference proteome</keyword>
<name>A0A517KWF2_9PEZI</name>
<keyword evidence="4 6" id="KW-0472">Membrane</keyword>